<feature type="compositionally biased region" description="Acidic residues" evidence="1">
    <location>
        <begin position="200"/>
        <end position="223"/>
    </location>
</feature>
<feature type="compositionally biased region" description="Basic and acidic residues" evidence="1">
    <location>
        <begin position="136"/>
        <end position="145"/>
    </location>
</feature>
<dbReference type="Proteomes" id="UP001221142">
    <property type="component" value="Unassembled WGS sequence"/>
</dbReference>
<sequence length="283" mass="31177">MSSNTRDAYIYHVIRHTDGVSDTEIPGTYTTSAEARAAAFADIVSKMGAAPFPIFDWKLTEDGDVLPFYKAECPEGRMIRVCVEKKAASKSTPRDGEAATAGATLQAASTPAFRDVVAASGTPSSVALPAAATPKPETKPARQAPARKEVWIVMKTVHDNYYTDYDDSHPPSCLAAKVAFAFLREANHHARQVLYWECEPDEEDEDEGNGNEDDEEDGGDDDGEQKLPRGIHFQEKNIGSSTEKYVGDAYYENSDDSGTYHVHVEVENLSFRRLARQHNNRKA</sequence>
<protein>
    <submittedName>
        <fullName evidence="2">Uncharacterized protein</fullName>
    </submittedName>
</protein>
<proteinExistence type="predicted"/>
<name>A0AAD7F5R7_9AGAR</name>
<gene>
    <name evidence="2" type="ORF">FB45DRAFT_1094913</name>
</gene>
<feature type="region of interest" description="Disordered" evidence="1">
    <location>
        <begin position="200"/>
        <end position="243"/>
    </location>
</feature>
<evidence type="ECO:0000313" key="2">
    <source>
        <dbReference type="EMBL" id="KAJ7603110.1"/>
    </source>
</evidence>
<evidence type="ECO:0000313" key="3">
    <source>
        <dbReference type="Proteomes" id="UP001221142"/>
    </source>
</evidence>
<evidence type="ECO:0000256" key="1">
    <source>
        <dbReference type="SAM" id="MobiDB-lite"/>
    </source>
</evidence>
<feature type="region of interest" description="Disordered" evidence="1">
    <location>
        <begin position="126"/>
        <end position="145"/>
    </location>
</feature>
<keyword evidence="3" id="KW-1185">Reference proteome</keyword>
<dbReference type="AlphaFoldDB" id="A0AAD7F5R7"/>
<comment type="caution">
    <text evidence="2">The sequence shown here is derived from an EMBL/GenBank/DDBJ whole genome shotgun (WGS) entry which is preliminary data.</text>
</comment>
<reference evidence="2" key="1">
    <citation type="submission" date="2023-03" db="EMBL/GenBank/DDBJ databases">
        <title>Massive genome expansion in bonnet fungi (Mycena s.s.) driven by repeated elements and novel gene families across ecological guilds.</title>
        <authorList>
            <consortium name="Lawrence Berkeley National Laboratory"/>
            <person name="Harder C.B."/>
            <person name="Miyauchi S."/>
            <person name="Viragh M."/>
            <person name="Kuo A."/>
            <person name="Thoen E."/>
            <person name="Andreopoulos B."/>
            <person name="Lu D."/>
            <person name="Skrede I."/>
            <person name="Drula E."/>
            <person name="Henrissat B."/>
            <person name="Morin E."/>
            <person name="Kohler A."/>
            <person name="Barry K."/>
            <person name="LaButti K."/>
            <person name="Morin E."/>
            <person name="Salamov A."/>
            <person name="Lipzen A."/>
            <person name="Mereny Z."/>
            <person name="Hegedus B."/>
            <person name="Baldrian P."/>
            <person name="Stursova M."/>
            <person name="Weitz H."/>
            <person name="Taylor A."/>
            <person name="Grigoriev I.V."/>
            <person name="Nagy L.G."/>
            <person name="Martin F."/>
            <person name="Kauserud H."/>
        </authorList>
    </citation>
    <scope>NUCLEOTIDE SEQUENCE</scope>
    <source>
        <strain evidence="2">9284</strain>
    </source>
</reference>
<organism evidence="2 3">
    <name type="scientific">Roridomyces roridus</name>
    <dbReference type="NCBI Taxonomy" id="1738132"/>
    <lineage>
        <taxon>Eukaryota</taxon>
        <taxon>Fungi</taxon>
        <taxon>Dikarya</taxon>
        <taxon>Basidiomycota</taxon>
        <taxon>Agaricomycotina</taxon>
        <taxon>Agaricomycetes</taxon>
        <taxon>Agaricomycetidae</taxon>
        <taxon>Agaricales</taxon>
        <taxon>Marasmiineae</taxon>
        <taxon>Mycenaceae</taxon>
        <taxon>Roridomyces</taxon>
    </lineage>
</organism>
<dbReference type="EMBL" id="JARKIF010000174">
    <property type="protein sequence ID" value="KAJ7603110.1"/>
    <property type="molecule type" value="Genomic_DNA"/>
</dbReference>
<accession>A0AAD7F5R7</accession>
<feature type="compositionally biased region" description="Basic and acidic residues" evidence="1">
    <location>
        <begin position="224"/>
        <end position="235"/>
    </location>
</feature>